<dbReference type="InterPro" id="IPR007197">
    <property type="entry name" value="rSAM"/>
</dbReference>
<evidence type="ECO:0000313" key="9">
    <source>
        <dbReference type="Proteomes" id="UP000306409"/>
    </source>
</evidence>
<feature type="domain" description="Radical SAM core" evidence="7">
    <location>
        <begin position="71"/>
        <end position="287"/>
    </location>
</feature>
<feature type="binding site" evidence="6">
    <location>
        <position position="90"/>
    </location>
    <ligand>
        <name>[4Fe-4S] cluster</name>
        <dbReference type="ChEBI" id="CHEBI:49883"/>
        <note>4Fe-4S-S-AdoMet</note>
    </ligand>
</feature>
<evidence type="ECO:0000256" key="5">
    <source>
        <dbReference type="ARBA" id="ARBA00023014"/>
    </source>
</evidence>
<dbReference type="OrthoDB" id="9778883at2"/>
<keyword evidence="5 6" id="KW-0411">Iron-sulfur</keyword>
<evidence type="ECO:0000256" key="2">
    <source>
        <dbReference type="ARBA" id="ARBA00022691"/>
    </source>
</evidence>
<evidence type="ECO:0000256" key="6">
    <source>
        <dbReference type="PIRSR" id="PIRSR004869-50"/>
    </source>
</evidence>
<keyword evidence="2 6" id="KW-0949">S-adenosyl-L-methionine</keyword>
<dbReference type="InterPro" id="IPR058240">
    <property type="entry name" value="rSAM_sf"/>
</dbReference>
<reference evidence="8 9" key="1">
    <citation type="submission" date="2020-09" db="EMBL/GenBank/DDBJ databases">
        <title>Characterization and genome sequencing of Ruminiclostridium sp. nov. MA18.</title>
        <authorList>
            <person name="Rettenmaier R."/>
            <person name="Kowollik M.-L."/>
            <person name="Liebl W."/>
            <person name="Zverlov V."/>
        </authorList>
    </citation>
    <scope>NUCLEOTIDE SEQUENCE [LARGE SCALE GENOMIC DNA]</scope>
    <source>
        <strain evidence="8 9">MA18</strain>
    </source>
</reference>
<dbReference type="CDD" id="cd01335">
    <property type="entry name" value="Radical_SAM"/>
    <property type="match status" value="1"/>
</dbReference>
<gene>
    <name evidence="8" type="primary">amrS</name>
    <name evidence="8" type="ORF">EHE19_007225</name>
</gene>
<dbReference type="PANTHER" id="PTHR30352">
    <property type="entry name" value="PYRUVATE FORMATE-LYASE-ACTIVATING ENZYME"/>
    <property type="match status" value="1"/>
</dbReference>
<dbReference type="SUPFAM" id="SSF102114">
    <property type="entry name" value="Radical SAM enzymes"/>
    <property type="match status" value="1"/>
</dbReference>
<dbReference type="GO" id="GO:0046872">
    <property type="term" value="F:metal ion binding"/>
    <property type="evidence" value="ECO:0007669"/>
    <property type="project" value="UniProtKB-KW"/>
</dbReference>
<evidence type="ECO:0000256" key="3">
    <source>
        <dbReference type="ARBA" id="ARBA00022723"/>
    </source>
</evidence>
<keyword evidence="3 6" id="KW-0479">Metal-binding</keyword>
<dbReference type="RefSeq" id="WP_137696573.1">
    <property type="nucleotide sequence ID" value="NZ_CP061336.1"/>
</dbReference>
<dbReference type="NCBIfam" id="TIGR04337">
    <property type="entry name" value="AmmeMemoSam_rS"/>
    <property type="match status" value="1"/>
</dbReference>
<protein>
    <submittedName>
        <fullName evidence="8">AmmeMemoRadiSam system radical SAM enzyme</fullName>
    </submittedName>
</protein>
<sequence>MKKEALFYSIENEKVRCSLCPHNCLISAGHRGVCGVRECDEEEGKLKLFTINYGEITSISLDPITKKPLYHFQPNSNILSIGTFGCNFKCSFCQNYAISQYEAESRFIPALEMAHIALNQKNNIGLAFTYNEPTIWYEYVYDVAREIKKKNIYCKVVLVTNGYINNEPLNKLLPYVDAINVDLKGDDEFYKRLCAGSLEPVKNTIELAHSKGCHVEITTLLISGENNSNETLSKLVDFISTVDRDIVLHISRYFPNYKMDKEKTTLMDLKNAYKLSKDKLNFVYIGNVTKDEMAYITD</sequence>
<name>A0A4U7JNW8_9FIRM</name>
<dbReference type="InterPro" id="IPR034457">
    <property type="entry name" value="Organic_radical-activating"/>
</dbReference>
<evidence type="ECO:0000256" key="1">
    <source>
        <dbReference type="ARBA" id="ARBA00022485"/>
    </source>
</evidence>
<dbReference type="AlphaFoldDB" id="A0A4U7JNW8"/>
<feature type="binding site" evidence="6">
    <location>
        <position position="93"/>
    </location>
    <ligand>
        <name>[4Fe-4S] cluster</name>
        <dbReference type="ChEBI" id="CHEBI:49883"/>
        <note>4Fe-4S-S-AdoMet</note>
    </ligand>
</feature>
<dbReference type="SFLD" id="SFLDG01101">
    <property type="entry name" value="Uncharacterised_Radical_SAM_Su"/>
    <property type="match status" value="1"/>
</dbReference>
<dbReference type="InterPro" id="IPR016431">
    <property type="entry name" value="Pyrv-formate_lyase-activ_prd"/>
</dbReference>
<dbReference type="PANTHER" id="PTHR30352:SF5">
    <property type="entry name" value="PYRUVATE FORMATE-LYASE 1-ACTIVATING ENZYME"/>
    <property type="match status" value="1"/>
</dbReference>
<evidence type="ECO:0000313" key="8">
    <source>
        <dbReference type="EMBL" id="QNU68206.1"/>
    </source>
</evidence>
<dbReference type="SFLD" id="SFLDS00029">
    <property type="entry name" value="Radical_SAM"/>
    <property type="match status" value="1"/>
</dbReference>
<feature type="binding site" evidence="6">
    <location>
        <position position="86"/>
    </location>
    <ligand>
        <name>[4Fe-4S] cluster</name>
        <dbReference type="ChEBI" id="CHEBI:49883"/>
        <note>4Fe-4S-S-AdoMet</note>
    </ligand>
</feature>
<dbReference type="InterPro" id="IPR027596">
    <property type="entry name" value="AmmeMemoSam_rS"/>
</dbReference>
<evidence type="ECO:0000259" key="7">
    <source>
        <dbReference type="PROSITE" id="PS51918"/>
    </source>
</evidence>
<dbReference type="PIRSF" id="PIRSF004869">
    <property type="entry name" value="PflX_prd"/>
    <property type="match status" value="1"/>
</dbReference>
<keyword evidence="4 6" id="KW-0408">Iron</keyword>
<organism evidence="8 9">
    <name type="scientific">Ruminiclostridium herbifermentans</name>
    <dbReference type="NCBI Taxonomy" id="2488810"/>
    <lineage>
        <taxon>Bacteria</taxon>
        <taxon>Bacillati</taxon>
        <taxon>Bacillota</taxon>
        <taxon>Clostridia</taxon>
        <taxon>Eubacteriales</taxon>
        <taxon>Oscillospiraceae</taxon>
        <taxon>Ruminiclostridium</taxon>
    </lineage>
</organism>
<dbReference type="EMBL" id="CP061336">
    <property type="protein sequence ID" value="QNU68206.1"/>
    <property type="molecule type" value="Genomic_DNA"/>
</dbReference>
<dbReference type="GO" id="GO:0051539">
    <property type="term" value="F:4 iron, 4 sulfur cluster binding"/>
    <property type="evidence" value="ECO:0007669"/>
    <property type="project" value="UniProtKB-KW"/>
</dbReference>
<dbReference type="Gene3D" id="3.20.20.70">
    <property type="entry name" value="Aldolase class I"/>
    <property type="match status" value="1"/>
</dbReference>
<dbReference type="Pfam" id="PF04055">
    <property type="entry name" value="Radical_SAM"/>
    <property type="match status" value="1"/>
</dbReference>
<proteinExistence type="predicted"/>
<keyword evidence="9" id="KW-1185">Reference proteome</keyword>
<comment type="cofactor">
    <cofactor evidence="6">
        <name>[4Fe-4S] cluster</name>
        <dbReference type="ChEBI" id="CHEBI:49883"/>
    </cofactor>
    <text evidence="6">Binds 1 [4Fe-4S] cluster. The cluster is coordinated with 3 cysteines and an exchangeable S-adenosyl-L-methionine.</text>
</comment>
<evidence type="ECO:0000256" key="4">
    <source>
        <dbReference type="ARBA" id="ARBA00023004"/>
    </source>
</evidence>
<dbReference type="KEGG" id="rher:EHE19_007225"/>
<keyword evidence="1" id="KW-0004">4Fe-4S</keyword>
<dbReference type="Proteomes" id="UP000306409">
    <property type="component" value="Chromosome"/>
</dbReference>
<dbReference type="PROSITE" id="PS51918">
    <property type="entry name" value="RADICAL_SAM"/>
    <property type="match status" value="1"/>
</dbReference>
<accession>A0A4U7JNW8</accession>
<dbReference type="GO" id="GO:0003824">
    <property type="term" value="F:catalytic activity"/>
    <property type="evidence" value="ECO:0007669"/>
    <property type="project" value="InterPro"/>
</dbReference>
<dbReference type="InterPro" id="IPR013785">
    <property type="entry name" value="Aldolase_TIM"/>
</dbReference>